<organism evidence="1 3">
    <name type="scientific">Perkinsus olseni</name>
    <name type="common">Perkinsus atlanticus</name>
    <dbReference type="NCBI Taxonomy" id="32597"/>
    <lineage>
        <taxon>Eukaryota</taxon>
        <taxon>Sar</taxon>
        <taxon>Alveolata</taxon>
        <taxon>Perkinsozoa</taxon>
        <taxon>Perkinsea</taxon>
        <taxon>Perkinsida</taxon>
        <taxon>Perkinsidae</taxon>
        <taxon>Perkinsus</taxon>
    </lineage>
</organism>
<evidence type="ECO:0000313" key="3">
    <source>
        <dbReference type="Proteomes" id="UP000553632"/>
    </source>
</evidence>
<proteinExistence type="predicted"/>
<evidence type="ECO:0000313" key="1">
    <source>
        <dbReference type="EMBL" id="KAF4702913.1"/>
    </source>
</evidence>
<evidence type="ECO:0000313" key="4">
    <source>
        <dbReference type="Proteomes" id="UP000574390"/>
    </source>
</evidence>
<evidence type="ECO:0000313" key="2">
    <source>
        <dbReference type="EMBL" id="KAF4719891.1"/>
    </source>
</evidence>
<comment type="caution">
    <text evidence="1">The sequence shown here is derived from an EMBL/GenBank/DDBJ whole genome shotgun (WGS) entry which is preliminary data.</text>
</comment>
<protein>
    <submittedName>
        <fullName evidence="1">Uncharacterized protein</fullName>
    </submittedName>
</protein>
<name>A0A7J6Q3R7_PEROL</name>
<sequence>MAALAERIWMSLPVAHLPPSLMARQVPLLHLVALTASLASSSHPSNPRNVNAEVPSRENRTFYDPETRSEAVIGYLVRPGFGDLVTDVAHVEYKTGERNCSVEYSIVFDKDMLREYSLLLEGKTLKTIKAKTPPSLQLQRALYEAFLDRPGVDEPWKLAALRARLETDDRKNCSLIKPRFNMDRLQELLTRSEKIMPSTIREKWSVHWIQLRAYSNYISPLNGSIPIDMWPAPSDDLRLTITLAALSVPVVNIIHWVTMGTLKPMGTMRNKMAESL</sequence>
<dbReference type="AlphaFoldDB" id="A0A7J6Q3R7"/>
<dbReference type="Proteomes" id="UP000574390">
    <property type="component" value="Unassembled WGS sequence"/>
</dbReference>
<gene>
    <name evidence="2" type="ORF">FOZ62_032092</name>
    <name evidence="1" type="ORF">FOZ63_018459</name>
</gene>
<keyword evidence="3" id="KW-1185">Reference proteome</keyword>
<accession>A0A7J6Q3R7</accession>
<dbReference type="EMBL" id="JABANM010022251">
    <property type="protein sequence ID" value="KAF4719891.1"/>
    <property type="molecule type" value="Genomic_DNA"/>
</dbReference>
<reference evidence="3 4" key="1">
    <citation type="submission" date="2020-04" db="EMBL/GenBank/DDBJ databases">
        <title>Perkinsus olseni comparative genomics.</title>
        <authorList>
            <person name="Bogema D.R."/>
        </authorList>
    </citation>
    <scope>NUCLEOTIDE SEQUENCE [LARGE SCALE GENOMIC DNA]</scope>
    <source>
        <strain evidence="2">ATCC PRA-205</strain>
        <strain evidence="1 3">ATCC PRA-207</strain>
    </source>
</reference>
<dbReference type="Proteomes" id="UP000553632">
    <property type="component" value="Unassembled WGS sequence"/>
</dbReference>
<dbReference type="EMBL" id="JABANO010035786">
    <property type="protein sequence ID" value="KAF4702913.1"/>
    <property type="molecule type" value="Genomic_DNA"/>
</dbReference>